<dbReference type="Proteomes" id="UP000317835">
    <property type="component" value="Chromosome"/>
</dbReference>
<evidence type="ECO:0000313" key="2">
    <source>
        <dbReference type="Proteomes" id="UP000317835"/>
    </source>
</evidence>
<organism evidence="1 2">
    <name type="scientific">Tautonia plasticadhaerens</name>
    <dbReference type="NCBI Taxonomy" id="2527974"/>
    <lineage>
        <taxon>Bacteria</taxon>
        <taxon>Pseudomonadati</taxon>
        <taxon>Planctomycetota</taxon>
        <taxon>Planctomycetia</taxon>
        <taxon>Isosphaerales</taxon>
        <taxon>Isosphaeraceae</taxon>
        <taxon>Tautonia</taxon>
    </lineage>
</organism>
<name>A0A518H9U6_9BACT</name>
<dbReference type="KEGG" id="tpla:ElP_55610"/>
<accession>A0A518H9U6</accession>
<dbReference type="InterPro" id="IPR027417">
    <property type="entry name" value="P-loop_NTPase"/>
</dbReference>
<evidence type="ECO:0008006" key="3">
    <source>
        <dbReference type="Google" id="ProtNLM"/>
    </source>
</evidence>
<keyword evidence="2" id="KW-1185">Reference proteome</keyword>
<proteinExistence type="predicted"/>
<sequence>MPDLIRDRTRSMAERYQVGAYLVGRPGSSKTHTVQETLERLDTPWTYRNSRMSPMGLYCLLEEHPEYTVALDDIHTMFGQDAALQILMGALGGRPGQVRTVAITTKDERKSSEFSGGIIAISNLLLGRDPLADAVASRVARLEHEPSDEMIAIVHPGFWKFPARLGEGSA</sequence>
<dbReference type="EMBL" id="CP036426">
    <property type="protein sequence ID" value="QDV37620.1"/>
    <property type="molecule type" value="Genomic_DNA"/>
</dbReference>
<dbReference type="SUPFAM" id="SSF52540">
    <property type="entry name" value="P-loop containing nucleoside triphosphate hydrolases"/>
    <property type="match status" value="1"/>
</dbReference>
<dbReference type="AlphaFoldDB" id="A0A518H9U6"/>
<protein>
    <recommendedName>
        <fullName evidence="3">AAA+ ATPase domain-containing protein</fullName>
    </recommendedName>
</protein>
<dbReference type="RefSeq" id="WP_145275600.1">
    <property type="nucleotide sequence ID" value="NZ_CP036426.1"/>
</dbReference>
<reference evidence="1 2" key="1">
    <citation type="submission" date="2019-02" db="EMBL/GenBank/DDBJ databases">
        <title>Deep-cultivation of Planctomycetes and their phenomic and genomic characterization uncovers novel biology.</title>
        <authorList>
            <person name="Wiegand S."/>
            <person name="Jogler M."/>
            <person name="Boedeker C."/>
            <person name="Pinto D."/>
            <person name="Vollmers J."/>
            <person name="Rivas-Marin E."/>
            <person name="Kohn T."/>
            <person name="Peeters S.H."/>
            <person name="Heuer A."/>
            <person name="Rast P."/>
            <person name="Oberbeckmann S."/>
            <person name="Bunk B."/>
            <person name="Jeske O."/>
            <person name="Meyerdierks A."/>
            <person name="Storesund J.E."/>
            <person name="Kallscheuer N."/>
            <person name="Luecker S."/>
            <person name="Lage O.M."/>
            <person name="Pohl T."/>
            <person name="Merkel B.J."/>
            <person name="Hornburger P."/>
            <person name="Mueller R.-W."/>
            <person name="Bruemmer F."/>
            <person name="Labrenz M."/>
            <person name="Spormann A.M."/>
            <person name="Op den Camp H."/>
            <person name="Overmann J."/>
            <person name="Amann R."/>
            <person name="Jetten M.S.M."/>
            <person name="Mascher T."/>
            <person name="Medema M.H."/>
            <person name="Devos D.P."/>
            <person name="Kaster A.-K."/>
            <person name="Ovreas L."/>
            <person name="Rohde M."/>
            <person name="Galperin M.Y."/>
            <person name="Jogler C."/>
        </authorList>
    </citation>
    <scope>NUCLEOTIDE SEQUENCE [LARGE SCALE GENOMIC DNA]</scope>
    <source>
        <strain evidence="1 2">ElP</strain>
    </source>
</reference>
<dbReference type="OrthoDB" id="259391at2"/>
<evidence type="ECO:0000313" key="1">
    <source>
        <dbReference type="EMBL" id="QDV37620.1"/>
    </source>
</evidence>
<gene>
    <name evidence="1" type="ORF">ElP_55610</name>
</gene>